<evidence type="ECO:0000313" key="3">
    <source>
        <dbReference type="Proteomes" id="UP000198618"/>
    </source>
</evidence>
<keyword evidence="1" id="KW-0472">Membrane</keyword>
<accession>A0A1H9XZM5</accession>
<feature type="transmembrane region" description="Helical" evidence="1">
    <location>
        <begin position="62"/>
        <end position="83"/>
    </location>
</feature>
<dbReference type="EMBL" id="FOHE01000001">
    <property type="protein sequence ID" value="SES61798.1"/>
    <property type="molecule type" value="Genomic_DNA"/>
</dbReference>
<evidence type="ECO:0000313" key="2">
    <source>
        <dbReference type="EMBL" id="SES61798.1"/>
    </source>
</evidence>
<reference evidence="2 3" key="1">
    <citation type="submission" date="2016-10" db="EMBL/GenBank/DDBJ databases">
        <authorList>
            <person name="de Groot N.N."/>
        </authorList>
    </citation>
    <scope>NUCLEOTIDE SEQUENCE [LARGE SCALE GENOMIC DNA]</scope>
    <source>
        <strain evidence="2 3">IBRC-M 10780</strain>
    </source>
</reference>
<keyword evidence="1" id="KW-0812">Transmembrane</keyword>
<proteinExistence type="predicted"/>
<sequence length="87" mass="10037">MFLTYLFLFSIGVVLGLVVWNLEKKNKGFKNVSRPIVKALFLVSLIVMIIGFTMAYLDVFRLGVYILIPILAVFLVRKTFIYFQAKN</sequence>
<feature type="transmembrane region" description="Helical" evidence="1">
    <location>
        <begin position="6"/>
        <end position="23"/>
    </location>
</feature>
<name>A0A1H9XZM5_9BACI</name>
<dbReference type="STRING" id="930131.SAMN05216389_10137"/>
<keyword evidence="3" id="KW-1185">Reference proteome</keyword>
<evidence type="ECO:0000256" key="1">
    <source>
        <dbReference type="SAM" id="Phobius"/>
    </source>
</evidence>
<dbReference type="Proteomes" id="UP000198618">
    <property type="component" value="Unassembled WGS sequence"/>
</dbReference>
<gene>
    <name evidence="2" type="ORF">SAMN05216389_10137</name>
</gene>
<dbReference type="OrthoDB" id="9988848at2"/>
<keyword evidence="1" id="KW-1133">Transmembrane helix</keyword>
<feature type="transmembrane region" description="Helical" evidence="1">
    <location>
        <begin position="35"/>
        <end position="56"/>
    </location>
</feature>
<protein>
    <submittedName>
        <fullName evidence="2">Uncharacterized protein</fullName>
    </submittedName>
</protein>
<dbReference type="RefSeq" id="WP_090865590.1">
    <property type="nucleotide sequence ID" value="NZ_FOHE01000001.1"/>
</dbReference>
<organism evidence="2 3">
    <name type="scientific">Oceanobacillus limi</name>
    <dbReference type="NCBI Taxonomy" id="930131"/>
    <lineage>
        <taxon>Bacteria</taxon>
        <taxon>Bacillati</taxon>
        <taxon>Bacillota</taxon>
        <taxon>Bacilli</taxon>
        <taxon>Bacillales</taxon>
        <taxon>Bacillaceae</taxon>
        <taxon>Oceanobacillus</taxon>
    </lineage>
</organism>
<dbReference type="AlphaFoldDB" id="A0A1H9XZM5"/>